<proteinExistence type="inferred from homology"/>
<comment type="caution">
    <text evidence="5">The sequence shown here is derived from an EMBL/GenBank/DDBJ whole genome shotgun (WGS) entry which is preliminary data.</text>
</comment>
<comment type="similarity">
    <text evidence="3">Belongs to the cyclophilin-type PPIase family.</text>
</comment>
<comment type="function">
    <text evidence="3">PPIases accelerate the folding of proteins. It catalyzes the cis-trans isomerization of proline imidic peptide bonds in oligopeptides.</text>
</comment>
<sequence length="237" mass="27518">MRVILLLSVFVLFLNCEDKKTTKKNKIDSSQTVNTEEDFVEDMEDTTSTAKRRYPVLDSKKAMYFFLEYDKNNKENKVRITTDLGSIDILLFEETKYHRANFIFLTKQNYFNGTQFYRVIDNFMIQAGNSDDKKTARKRAHIGKYLLPPDTNRGFKHDRGVISMPSSEIDNPHKLASPFEFFIVQQKGGAHFLDGDYTIFGKVINGMDVVDKIAAVETDESDWPLRNIFIRKVEIIK</sequence>
<dbReference type="PROSITE" id="PS50072">
    <property type="entry name" value="CSA_PPIASE_2"/>
    <property type="match status" value="1"/>
</dbReference>
<reference evidence="6" key="1">
    <citation type="journal article" date="2019" name="Int. J. Syst. Evol. Microbiol.">
        <title>The Global Catalogue of Microorganisms (GCM) 10K type strain sequencing project: providing services to taxonomists for standard genome sequencing and annotation.</title>
        <authorList>
            <consortium name="The Broad Institute Genomics Platform"/>
            <consortium name="The Broad Institute Genome Sequencing Center for Infectious Disease"/>
            <person name="Wu L."/>
            <person name="Ma J."/>
        </authorList>
    </citation>
    <scope>NUCLEOTIDE SEQUENCE [LARGE SCALE GENOMIC DNA]</scope>
    <source>
        <strain evidence="6">CCUG 60529</strain>
    </source>
</reference>
<dbReference type="InterPro" id="IPR002130">
    <property type="entry name" value="Cyclophilin-type_PPIase_dom"/>
</dbReference>
<dbReference type="InterPro" id="IPR044666">
    <property type="entry name" value="Cyclophilin_A-like"/>
</dbReference>
<dbReference type="InterPro" id="IPR029000">
    <property type="entry name" value="Cyclophilin-like_dom_sf"/>
</dbReference>
<gene>
    <name evidence="5" type="ORF">ACFQ0I_14140</name>
</gene>
<evidence type="ECO:0000313" key="6">
    <source>
        <dbReference type="Proteomes" id="UP001597011"/>
    </source>
</evidence>
<dbReference type="EC" id="5.2.1.8" evidence="3"/>
<keyword evidence="1 3" id="KW-0697">Rotamase</keyword>
<dbReference type="PANTHER" id="PTHR45625:SF4">
    <property type="entry name" value="PEPTIDYLPROLYL ISOMERASE DOMAIN AND WD REPEAT-CONTAINING PROTEIN 1"/>
    <property type="match status" value="1"/>
</dbReference>
<evidence type="ECO:0000256" key="3">
    <source>
        <dbReference type="RuleBase" id="RU363019"/>
    </source>
</evidence>
<keyword evidence="6" id="KW-1185">Reference proteome</keyword>
<dbReference type="CDD" id="cd00317">
    <property type="entry name" value="cyclophilin"/>
    <property type="match status" value="1"/>
</dbReference>
<name>A0ABW3BWH0_9FLAO</name>
<dbReference type="RefSeq" id="WP_379943338.1">
    <property type="nucleotide sequence ID" value="NZ_JBHTIB010000015.1"/>
</dbReference>
<dbReference type="Gene3D" id="2.40.100.10">
    <property type="entry name" value="Cyclophilin-like"/>
    <property type="match status" value="1"/>
</dbReference>
<dbReference type="EMBL" id="JBHTIB010000015">
    <property type="protein sequence ID" value="MFD0836915.1"/>
    <property type="molecule type" value="Genomic_DNA"/>
</dbReference>
<dbReference type="PRINTS" id="PR00153">
    <property type="entry name" value="CSAPPISMRASE"/>
</dbReference>
<dbReference type="GO" id="GO:0003755">
    <property type="term" value="F:peptidyl-prolyl cis-trans isomerase activity"/>
    <property type="evidence" value="ECO:0007669"/>
    <property type="project" value="UniProtKB-EC"/>
</dbReference>
<evidence type="ECO:0000313" key="5">
    <source>
        <dbReference type="EMBL" id="MFD0836915.1"/>
    </source>
</evidence>
<dbReference type="Proteomes" id="UP001597011">
    <property type="component" value="Unassembled WGS sequence"/>
</dbReference>
<dbReference type="PANTHER" id="PTHR45625">
    <property type="entry name" value="PEPTIDYL-PROLYL CIS-TRANS ISOMERASE-RELATED"/>
    <property type="match status" value="1"/>
</dbReference>
<accession>A0ABW3BWH0</accession>
<dbReference type="SUPFAM" id="SSF50891">
    <property type="entry name" value="Cyclophilin-like"/>
    <property type="match status" value="1"/>
</dbReference>
<evidence type="ECO:0000256" key="2">
    <source>
        <dbReference type="ARBA" id="ARBA00023235"/>
    </source>
</evidence>
<feature type="domain" description="PPIase cyclophilin-type" evidence="4">
    <location>
        <begin position="82"/>
        <end position="235"/>
    </location>
</feature>
<dbReference type="Pfam" id="PF00160">
    <property type="entry name" value="Pro_isomerase"/>
    <property type="match status" value="1"/>
</dbReference>
<evidence type="ECO:0000259" key="4">
    <source>
        <dbReference type="PROSITE" id="PS50072"/>
    </source>
</evidence>
<organism evidence="5 6">
    <name type="scientific">Mariniflexile aquimaris</name>
    <dbReference type="NCBI Taxonomy" id="881009"/>
    <lineage>
        <taxon>Bacteria</taxon>
        <taxon>Pseudomonadati</taxon>
        <taxon>Bacteroidota</taxon>
        <taxon>Flavobacteriia</taxon>
        <taxon>Flavobacteriales</taxon>
        <taxon>Flavobacteriaceae</taxon>
        <taxon>Mariniflexile</taxon>
    </lineage>
</organism>
<protein>
    <recommendedName>
        <fullName evidence="3">Peptidyl-prolyl cis-trans isomerase</fullName>
        <shortName evidence="3">PPIase</shortName>
        <ecNumber evidence="3">5.2.1.8</ecNumber>
    </recommendedName>
</protein>
<keyword evidence="2 3" id="KW-0413">Isomerase</keyword>
<comment type="catalytic activity">
    <reaction evidence="3">
        <text>[protein]-peptidylproline (omega=180) = [protein]-peptidylproline (omega=0)</text>
        <dbReference type="Rhea" id="RHEA:16237"/>
        <dbReference type="Rhea" id="RHEA-COMP:10747"/>
        <dbReference type="Rhea" id="RHEA-COMP:10748"/>
        <dbReference type="ChEBI" id="CHEBI:83833"/>
        <dbReference type="ChEBI" id="CHEBI:83834"/>
        <dbReference type="EC" id="5.2.1.8"/>
    </reaction>
</comment>
<evidence type="ECO:0000256" key="1">
    <source>
        <dbReference type="ARBA" id="ARBA00023110"/>
    </source>
</evidence>